<evidence type="ECO:0000256" key="1">
    <source>
        <dbReference type="ARBA" id="ARBA00004251"/>
    </source>
</evidence>
<evidence type="ECO:0000256" key="5">
    <source>
        <dbReference type="ARBA" id="ARBA00022475"/>
    </source>
</evidence>
<dbReference type="InterPro" id="IPR000719">
    <property type="entry name" value="Prot_kinase_dom"/>
</dbReference>
<evidence type="ECO:0000256" key="15">
    <source>
        <dbReference type="ARBA" id="ARBA00023136"/>
    </source>
</evidence>
<dbReference type="InterPro" id="IPR017441">
    <property type="entry name" value="Protein_kinase_ATP_BS"/>
</dbReference>
<feature type="domain" description="Protein kinase" evidence="19">
    <location>
        <begin position="309"/>
        <end position="602"/>
    </location>
</feature>
<dbReference type="InterPro" id="IPR050528">
    <property type="entry name" value="L-type_Lectin-RKs"/>
</dbReference>
<dbReference type="Pfam" id="PF00139">
    <property type="entry name" value="Lectin_legB"/>
    <property type="match status" value="1"/>
</dbReference>
<comment type="caution">
    <text evidence="20">The sequence shown here is derived from an EMBL/GenBank/DDBJ whole genome shotgun (WGS) entry which is preliminary data.</text>
</comment>
<dbReference type="InterPro" id="IPR001245">
    <property type="entry name" value="Ser-Thr/Tyr_kinase_cat_dom"/>
</dbReference>
<keyword evidence="11 18" id="KW-0547">Nucleotide-binding</keyword>
<evidence type="ECO:0000256" key="17">
    <source>
        <dbReference type="ARBA" id="ARBA00023180"/>
    </source>
</evidence>
<protein>
    <recommendedName>
        <fullName evidence="4">non-specific serine/threonine protein kinase</fullName>
        <ecNumber evidence="4">2.7.11.1</ecNumber>
    </recommendedName>
</protein>
<accession>A0AAD8X0I9</accession>
<keyword evidence="6" id="KW-0723">Serine/threonine-protein kinase</keyword>
<dbReference type="GO" id="GO:0030246">
    <property type="term" value="F:carbohydrate binding"/>
    <property type="evidence" value="ECO:0007669"/>
    <property type="project" value="UniProtKB-KW"/>
</dbReference>
<dbReference type="CDD" id="cd06899">
    <property type="entry name" value="lectin_legume_LecRK_Arcelin_ConA"/>
    <property type="match status" value="1"/>
</dbReference>
<dbReference type="GO" id="GO:0005886">
    <property type="term" value="C:plasma membrane"/>
    <property type="evidence" value="ECO:0007669"/>
    <property type="project" value="UniProtKB-SubCell"/>
</dbReference>
<evidence type="ECO:0000259" key="19">
    <source>
        <dbReference type="PROSITE" id="PS50011"/>
    </source>
</evidence>
<evidence type="ECO:0000256" key="10">
    <source>
        <dbReference type="ARBA" id="ARBA00022734"/>
    </source>
</evidence>
<dbReference type="SMART" id="SM00220">
    <property type="entry name" value="S_TKc"/>
    <property type="match status" value="1"/>
</dbReference>
<dbReference type="InterPro" id="IPR008271">
    <property type="entry name" value="Ser/Thr_kinase_AS"/>
</dbReference>
<dbReference type="Gene3D" id="1.10.510.10">
    <property type="entry name" value="Transferase(Phosphotransferase) domain 1"/>
    <property type="match status" value="1"/>
</dbReference>
<dbReference type="FunFam" id="1.10.510.10:FF:000240">
    <property type="entry name" value="Lectin-domain containing receptor kinase A4.3"/>
    <property type="match status" value="1"/>
</dbReference>
<evidence type="ECO:0000313" key="20">
    <source>
        <dbReference type="EMBL" id="KAK1691996.1"/>
    </source>
</evidence>
<gene>
    <name evidence="20" type="ORF">QYE76_008693</name>
</gene>
<evidence type="ECO:0000256" key="6">
    <source>
        <dbReference type="ARBA" id="ARBA00022527"/>
    </source>
</evidence>
<evidence type="ECO:0000256" key="14">
    <source>
        <dbReference type="ARBA" id="ARBA00022989"/>
    </source>
</evidence>
<evidence type="ECO:0000256" key="18">
    <source>
        <dbReference type="PROSITE-ProRule" id="PRU10141"/>
    </source>
</evidence>
<dbReference type="Gene3D" id="2.60.120.200">
    <property type="match status" value="1"/>
</dbReference>
<dbReference type="InterPro" id="IPR001220">
    <property type="entry name" value="Legume_lectin_dom"/>
</dbReference>
<comment type="subcellular location">
    <subcellularLocation>
        <location evidence="1">Cell membrane</location>
        <topology evidence="1">Single-pass type I membrane protein</topology>
    </subcellularLocation>
</comment>
<evidence type="ECO:0000256" key="2">
    <source>
        <dbReference type="ARBA" id="ARBA00008536"/>
    </source>
</evidence>
<sequence length="605" mass="66337">MSYDHPVAFYDIKTGEVASFSTTFTFTIKMWPSTTLKGDGMTFFLSGYPSSLPSGSYGGGLGLTNSAKTTPPAGADRYVAVEFDTWADAWDPTESYSHIGIDLNSLTSVSTTRLKSYDLTGTMTATITFDKDTRMLEATLTYGAGNSLGTPNSPATASVKTQLPDKLDALLPPVVAVGFSATTGINSELHQIHSWSFKSTLAATETPTGATAETPTGATKILPEQDGALDTKETTTGSNTKQGKTLGVKGRKNQALVKGGLATLASALLLATWSSLSSWKMKQKRQSFGKGSQVKRLEYKDLSTATCKFSDKNKIGAGSSGQVYKAVLRNKEVAVKKILQDSQGKFKDFLAELGTIGETGHKNVVKVEGWCCSISNFMFWCLDRQNIQLFIVYELVTNGNLHEHLYDRKEVLPWAMRYKIVKGLCSALQYLHHDRPKYILHRDIKPSNILLDDEFNAKLGDFGLPRTAQHNDASSVRPTQVAARYMDPQCMKDGDANLRRSSDVYSFGIVLLEIAHGKYDAALFQKLHTGLPQTFVEDFADEKLDDQFDKGEMARVIILGLRCSEQDVSKRPSLDAETLRYLEKGGELRAARIHEDEPHPAIAPV</sequence>
<dbReference type="PROSITE" id="PS00108">
    <property type="entry name" value="PROTEIN_KINASE_ST"/>
    <property type="match status" value="1"/>
</dbReference>
<dbReference type="SUPFAM" id="SSF49899">
    <property type="entry name" value="Concanavalin A-like lectins/glucanases"/>
    <property type="match status" value="1"/>
</dbReference>
<evidence type="ECO:0000256" key="12">
    <source>
        <dbReference type="ARBA" id="ARBA00022777"/>
    </source>
</evidence>
<dbReference type="Proteomes" id="UP001231189">
    <property type="component" value="Unassembled WGS sequence"/>
</dbReference>
<evidence type="ECO:0000256" key="8">
    <source>
        <dbReference type="ARBA" id="ARBA00022692"/>
    </source>
</evidence>
<name>A0AAD8X0I9_LOLMU</name>
<dbReference type="InterPro" id="IPR011009">
    <property type="entry name" value="Kinase-like_dom_sf"/>
</dbReference>
<keyword evidence="9" id="KW-0732">Signal</keyword>
<dbReference type="GO" id="GO:0002229">
    <property type="term" value="P:defense response to oomycetes"/>
    <property type="evidence" value="ECO:0007669"/>
    <property type="project" value="UniProtKB-ARBA"/>
</dbReference>
<dbReference type="SUPFAM" id="SSF56112">
    <property type="entry name" value="Protein kinase-like (PK-like)"/>
    <property type="match status" value="1"/>
</dbReference>
<dbReference type="PROSITE" id="PS50011">
    <property type="entry name" value="PROTEIN_KINASE_DOM"/>
    <property type="match status" value="1"/>
</dbReference>
<evidence type="ECO:0000313" key="21">
    <source>
        <dbReference type="Proteomes" id="UP001231189"/>
    </source>
</evidence>
<comment type="similarity">
    <text evidence="3">In the C-terminal section; belongs to the protein kinase superfamily. Ser/Thr protein kinase family.</text>
</comment>
<dbReference type="Gene3D" id="3.30.200.20">
    <property type="entry name" value="Phosphorylase Kinase, domain 1"/>
    <property type="match status" value="1"/>
</dbReference>
<keyword evidence="14" id="KW-1133">Transmembrane helix</keyword>
<feature type="binding site" evidence="18">
    <location>
        <position position="337"/>
    </location>
    <ligand>
        <name>ATP</name>
        <dbReference type="ChEBI" id="CHEBI:30616"/>
    </ligand>
</feature>
<keyword evidence="16" id="KW-0675">Receptor</keyword>
<dbReference type="InterPro" id="IPR019825">
    <property type="entry name" value="Lectin_legB_Mn/Ca_BS"/>
</dbReference>
<keyword evidence="21" id="KW-1185">Reference proteome</keyword>
<keyword evidence="7" id="KW-0808">Transferase</keyword>
<organism evidence="20 21">
    <name type="scientific">Lolium multiflorum</name>
    <name type="common">Italian ryegrass</name>
    <name type="synonym">Lolium perenne subsp. multiflorum</name>
    <dbReference type="NCBI Taxonomy" id="4521"/>
    <lineage>
        <taxon>Eukaryota</taxon>
        <taxon>Viridiplantae</taxon>
        <taxon>Streptophyta</taxon>
        <taxon>Embryophyta</taxon>
        <taxon>Tracheophyta</taxon>
        <taxon>Spermatophyta</taxon>
        <taxon>Magnoliopsida</taxon>
        <taxon>Liliopsida</taxon>
        <taxon>Poales</taxon>
        <taxon>Poaceae</taxon>
        <taxon>BOP clade</taxon>
        <taxon>Pooideae</taxon>
        <taxon>Poodae</taxon>
        <taxon>Poeae</taxon>
        <taxon>Poeae Chloroplast Group 2 (Poeae type)</taxon>
        <taxon>Loliodinae</taxon>
        <taxon>Loliinae</taxon>
        <taxon>Lolium</taxon>
    </lineage>
</organism>
<keyword evidence="13 18" id="KW-0067">ATP-binding</keyword>
<evidence type="ECO:0000256" key="16">
    <source>
        <dbReference type="ARBA" id="ARBA00023170"/>
    </source>
</evidence>
<dbReference type="InterPro" id="IPR013320">
    <property type="entry name" value="ConA-like_dom_sf"/>
</dbReference>
<keyword evidence="8" id="KW-0812">Transmembrane</keyword>
<keyword evidence="10" id="KW-0430">Lectin</keyword>
<comment type="similarity">
    <text evidence="2">In the N-terminal section; belongs to the leguminous lectin family.</text>
</comment>
<dbReference type="PROSITE" id="PS00107">
    <property type="entry name" value="PROTEIN_KINASE_ATP"/>
    <property type="match status" value="1"/>
</dbReference>
<evidence type="ECO:0000256" key="13">
    <source>
        <dbReference type="ARBA" id="ARBA00022840"/>
    </source>
</evidence>
<evidence type="ECO:0000256" key="3">
    <source>
        <dbReference type="ARBA" id="ARBA00010217"/>
    </source>
</evidence>
<evidence type="ECO:0000256" key="7">
    <source>
        <dbReference type="ARBA" id="ARBA00022679"/>
    </source>
</evidence>
<evidence type="ECO:0000256" key="4">
    <source>
        <dbReference type="ARBA" id="ARBA00012513"/>
    </source>
</evidence>
<reference evidence="20" key="1">
    <citation type="submission" date="2023-07" db="EMBL/GenBank/DDBJ databases">
        <title>A chromosome-level genome assembly of Lolium multiflorum.</title>
        <authorList>
            <person name="Chen Y."/>
            <person name="Copetti D."/>
            <person name="Kolliker R."/>
            <person name="Studer B."/>
        </authorList>
    </citation>
    <scope>NUCLEOTIDE SEQUENCE</scope>
    <source>
        <strain evidence="20">02402/16</strain>
        <tissue evidence="20">Leaf</tissue>
    </source>
</reference>
<evidence type="ECO:0000256" key="9">
    <source>
        <dbReference type="ARBA" id="ARBA00022729"/>
    </source>
</evidence>
<dbReference type="PROSITE" id="PS00307">
    <property type="entry name" value="LECTIN_LEGUME_BETA"/>
    <property type="match status" value="1"/>
</dbReference>
<keyword evidence="17" id="KW-0325">Glycoprotein</keyword>
<keyword evidence="12" id="KW-0418">Kinase</keyword>
<evidence type="ECO:0000256" key="11">
    <source>
        <dbReference type="ARBA" id="ARBA00022741"/>
    </source>
</evidence>
<dbReference type="PANTHER" id="PTHR27007">
    <property type="match status" value="1"/>
</dbReference>
<dbReference type="Pfam" id="PF07714">
    <property type="entry name" value="PK_Tyr_Ser-Thr"/>
    <property type="match status" value="1"/>
</dbReference>
<keyword evidence="5" id="KW-1003">Cell membrane</keyword>
<proteinExistence type="inferred from homology"/>
<keyword evidence="15" id="KW-0472">Membrane</keyword>
<dbReference type="GO" id="GO:0005524">
    <property type="term" value="F:ATP binding"/>
    <property type="evidence" value="ECO:0007669"/>
    <property type="project" value="UniProtKB-UniRule"/>
</dbReference>
<dbReference type="AlphaFoldDB" id="A0AAD8X0I9"/>
<dbReference type="EMBL" id="JAUUTY010000001">
    <property type="protein sequence ID" value="KAK1691996.1"/>
    <property type="molecule type" value="Genomic_DNA"/>
</dbReference>
<dbReference type="EC" id="2.7.11.1" evidence="4"/>
<dbReference type="GO" id="GO:0004674">
    <property type="term" value="F:protein serine/threonine kinase activity"/>
    <property type="evidence" value="ECO:0007669"/>
    <property type="project" value="UniProtKB-KW"/>
</dbReference>